<dbReference type="AlphaFoldDB" id="A0A0J9S4K2"/>
<protein>
    <recommendedName>
        <fullName evidence="4">PIR Superfamily Protein</fullName>
    </recommendedName>
</protein>
<feature type="compositionally biased region" description="Basic and acidic residues" evidence="1">
    <location>
        <begin position="1"/>
        <end position="14"/>
    </location>
</feature>
<feature type="region of interest" description="Disordered" evidence="1">
    <location>
        <begin position="1"/>
        <end position="33"/>
    </location>
</feature>
<evidence type="ECO:0008006" key="4">
    <source>
        <dbReference type="Google" id="ProtNLM"/>
    </source>
</evidence>
<sequence>MHKKETTAAEKVLSEETLQDFPPDGKLPSDDLKLKKDSSPPLIKTGDVLLGVVVTSMTSGALYKPISENDLPSVKFENEIKKLINYITFESYGKNKTEEVVIDTWVQNFQSKVKTYSTDSSEYSSLNHEKRCKNFNYLLNIIINKLNSLSSKMQKQAEWSHNIKESTKKFFPSNNELNCKHISAYARSDHKDLGTFCEDSDFIKKNIVEIQKSVYCSNIANNMISRKNILINVRDNKGMRAGRILKFDDKCSIHFLDDIHPSITCNSSVHRQSQVEAPSLNDKLEDSGQSDDEFMMQPLPASGDLTTDRQELITTSAESEPIDGQSSNTFNSVALPIFGVLGSSFLFYKVSLIN</sequence>
<gene>
    <name evidence="2" type="ORF">PVIIG_06177</name>
</gene>
<dbReference type="EMBL" id="KQ234557">
    <property type="protein sequence ID" value="KMZ76947.1"/>
    <property type="molecule type" value="Genomic_DNA"/>
</dbReference>
<evidence type="ECO:0000313" key="2">
    <source>
        <dbReference type="EMBL" id="KMZ76947.1"/>
    </source>
</evidence>
<name>A0A0J9S4K2_PLAVI</name>
<evidence type="ECO:0000313" key="3">
    <source>
        <dbReference type="Proteomes" id="UP000053562"/>
    </source>
</evidence>
<proteinExistence type="predicted"/>
<organism evidence="2 3">
    <name type="scientific">Plasmodium vivax India VII</name>
    <dbReference type="NCBI Taxonomy" id="1077284"/>
    <lineage>
        <taxon>Eukaryota</taxon>
        <taxon>Sar</taxon>
        <taxon>Alveolata</taxon>
        <taxon>Apicomplexa</taxon>
        <taxon>Aconoidasida</taxon>
        <taxon>Haemosporida</taxon>
        <taxon>Plasmodiidae</taxon>
        <taxon>Plasmodium</taxon>
        <taxon>Plasmodium (Plasmodium)</taxon>
    </lineage>
</organism>
<feature type="region of interest" description="Disordered" evidence="1">
    <location>
        <begin position="274"/>
        <end position="295"/>
    </location>
</feature>
<evidence type="ECO:0000256" key="1">
    <source>
        <dbReference type="SAM" id="MobiDB-lite"/>
    </source>
</evidence>
<dbReference type="Proteomes" id="UP000053562">
    <property type="component" value="Unassembled WGS sequence"/>
</dbReference>
<reference evidence="2 3" key="1">
    <citation type="submission" date="2011-08" db="EMBL/GenBank/DDBJ databases">
        <title>The Genome Sequence of Plasmodium vivax India VII.</title>
        <authorList>
            <consortium name="The Broad Institute Genome Sequencing Platform"/>
            <consortium name="The Broad Institute Genome Sequencing Center for Infectious Disease"/>
            <person name="Neafsey D."/>
            <person name="Carlton J."/>
            <person name="Barnwell J."/>
            <person name="Collins W."/>
            <person name="Escalante A."/>
            <person name="Mullikin J."/>
            <person name="Saul A."/>
            <person name="Guigo R."/>
            <person name="Camara F."/>
            <person name="Young S.K."/>
            <person name="Zeng Q."/>
            <person name="Gargeya S."/>
            <person name="Fitzgerald M."/>
            <person name="Haas B."/>
            <person name="Abouelleil A."/>
            <person name="Alvarado L."/>
            <person name="Arachchi H.M."/>
            <person name="Berlin A."/>
            <person name="Brown A."/>
            <person name="Chapman S.B."/>
            <person name="Chen Z."/>
            <person name="Dunbar C."/>
            <person name="Freedman E."/>
            <person name="Gearin G."/>
            <person name="Gellesch M."/>
            <person name="Goldberg J."/>
            <person name="Griggs A."/>
            <person name="Gujja S."/>
            <person name="Heiman D."/>
            <person name="Howarth C."/>
            <person name="Larson L."/>
            <person name="Lui A."/>
            <person name="MacDonald P.J.P."/>
            <person name="Montmayeur A."/>
            <person name="Murphy C."/>
            <person name="Neiman D."/>
            <person name="Pearson M."/>
            <person name="Priest M."/>
            <person name="Roberts A."/>
            <person name="Saif S."/>
            <person name="Shea T."/>
            <person name="Shenoy N."/>
            <person name="Sisk P."/>
            <person name="Stolte C."/>
            <person name="Sykes S."/>
            <person name="Wortman J."/>
            <person name="Nusbaum C."/>
            <person name="Birren B."/>
        </authorList>
    </citation>
    <scope>NUCLEOTIDE SEQUENCE [LARGE SCALE GENOMIC DNA]</scope>
    <source>
        <strain evidence="2 3">India VII</strain>
    </source>
</reference>
<accession>A0A0J9S4K2</accession>